<dbReference type="GO" id="GO:0015211">
    <property type="term" value="F:purine nucleoside transmembrane transporter activity"/>
    <property type="evidence" value="ECO:0007669"/>
    <property type="project" value="UniProtKB-UniRule"/>
</dbReference>
<comment type="caution">
    <text evidence="6">Lacks conserved residue(s) required for the propagation of feature annotation.</text>
</comment>
<sequence>MNNGGGPDPKKKKHQRLLLLINALCLTLGATGGPLISRLYFLHGGHKLWLSAFLETGGWPILLFPLAFSKFFNKTNKKNPQSQQQEGEERTHITLPLFLQCSFIGLLTGVDDYMYAFGLSYLPVSTSALLIASQLAFTALFALIVVRHKFTAFLTNSVVLLTLGSAFLGLGANGDRPKGLSNGRYFLGFFMTLGAAALYGLVLPLIELMYARSRQKITYMLVLEMQLVMSVFATAFCAVGMLINKDFQHIPKEARAFDLGAVGYYATLVGSGVAWQLFFIGTVGLIFCASSVVSGIMIAFLIPITEILAVIFYHEKFTGEKAMALIMSLWGFASYIYGERKAELKKKKREEEISMETRVNQV</sequence>
<name>W1P5H8_AMBTC</name>
<organism evidence="7 8">
    <name type="scientific">Amborella trichopoda</name>
    <dbReference type="NCBI Taxonomy" id="13333"/>
    <lineage>
        <taxon>Eukaryota</taxon>
        <taxon>Viridiplantae</taxon>
        <taxon>Streptophyta</taxon>
        <taxon>Embryophyta</taxon>
        <taxon>Tracheophyta</taxon>
        <taxon>Spermatophyta</taxon>
        <taxon>Magnoliopsida</taxon>
        <taxon>Amborellales</taxon>
        <taxon>Amborellaceae</taxon>
        <taxon>Amborella</taxon>
    </lineage>
</organism>
<evidence type="ECO:0000313" key="7">
    <source>
        <dbReference type="EMBL" id="ERN02934.1"/>
    </source>
</evidence>
<dbReference type="EMBL" id="KI394463">
    <property type="protein sequence ID" value="ERN02934.1"/>
    <property type="molecule type" value="Genomic_DNA"/>
</dbReference>
<feature type="transmembrane region" description="Helical" evidence="6">
    <location>
        <begin position="218"/>
        <end position="243"/>
    </location>
</feature>
<comment type="subcellular location">
    <subcellularLocation>
        <location evidence="6">Membrane</location>
        <topology evidence="6">Multi-pass membrane protein</topology>
    </subcellularLocation>
</comment>
<dbReference type="PANTHER" id="PTHR31376">
    <property type="entry name" value="OS09G0467300 PROTEIN-RELATED"/>
    <property type="match status" value="1"/>
</dbReference>
<evidence type="ECO:0000256" key="6">
    <source>
        <dbReference type="RuleBase" id="RU368015"/>
    </source>
</evidence>
<feature type="transmembrane region" description="Helical" evidence="6">
    <location>
        <begin position="295"/>
        <end position="314"/>
    </location>
</feature>
<evidence type="ECO:0000256" key="1">
    <source>
        <dbReference type="ARBA" id="ARBA00006213"/>
    </source>
</evidence>
<dbReference type="InterPro" id="IPR030182">
    <property type="entry name" value="PUP_plant"/>
</dbReference>
<comment type="similarity">
    <text evidence="1 6">Belongs to the purine permeases (TC 2.A.7.14) family.</text>
</comment>
<dbReference type="Proteomes" id="UP000017836">
    <property type="component" value="Unassembled WGS sequence"/>
</dbReference>
<keyword evidence="8" id="KW-1185">Reference proteome</keyword>
<dbReference type="AlphaFoldDB" id="W1P5H8"/>
<evidence type="ECO:0000313" key="8">
    <source>
        <dbReference type="Proteomes" id="UP000017836"/>
    </source>
</evidence>
<dbReference type="GO" id="GO:0005345">
    <property type="term" value="F:purine nucleobase transmembrane transporter activity"/>
    <property type="evidence" value="ECO:0007669"/>
    <property type="project" value="UniProtKB-UniRule"/>
</dbReference>
<evidence type="ECO:0000256" key="3">
    <source>
        <dbReference type="ARBA" id="ARBA00022692"/>
    </source>
</evidence>
<keyword evidence="2 6" id="KW-0813">Transport</keyword>
<dbReference type="GO" id="GO:0022857">
    <property type="term" value="F:transmembrane transporter activity"/>
    <property type="evidence" value="ECO:0000318"/>
    <property type="project" value="GO_Central"/>
</dbReference>
<feature type="transmembrane region" description="Helical" evidence="6">
    <location>
        <begin position="320"/>
        <end position="338"/>
    </location>
</feature>
<dbReference type="eggNOG" id="ENOG502QTN9">
    <property type="taxonomic scope" value="Eukaryota"/>
</dbReference>
<dbReference type="OMA" id="INQCFFL"/>
<dbReference type="STRING" id="13333.W1P5H8"/>
<feature type="transmembrane region" description="Helical" evidence="6">
    <location>
        <begin position="185"/>
        <end position="206"/>
    </location>
</feature>
<evidence type="ECO:0000256" key="5">
    <source>
        <dbReference type="ARBA" id="ARBA00023136"/>
    </source>
</evidence>
<protein>
    <recommendedName>
        <fullName evidence="6">Probable purine permease</fullName>
    </recommendedName>
</protein>
<reference evidence="8" key="1">
    <citation type="journal article" date="2013" name="Science">
        <title>The Amborella genome and the evolution of flowering plants.</title>
        <authorList>
            <consortium name="Amborella Genome Project"/>
        </authorList>
    </citation>
    <scope>NUCLEOTIDE SEQUENCE [LARGE SCALE GENOMIC DNA]</scope>
</reference>
<dbReference type="HOGENOM" id="CLU_043459_1_1_1"/>
<dbReference type="Pfam" id="PF16913">
    <property type="entry name" value="PUNUT"/>
    <property type="match status" value="1"/>
</dbReference>
<keyword evidence="5 6" id="KW-0472">Membrane</keyword>
<keyword evidence="3 6" id="KW-0812">Transmembrane</keyword>
<feature type="transmembrane region" description="Helical" evidence="6">
    <location>
        <begin position="48"/>
        <end position="72"/>
    </location>
</feature>
<dbReference type="OrthoDB" id="1865379at2759"/>
<dbReference type="PANTHER" id="PTHR31376:SF105">
    <property type="entry name" value="PURINE PERMEASE-RELATED"/>
    <property type="match status" value="1"/>
</dbReference>
<feature type="transmembrane region" description="Helical" evidence="6">
    <location>
        <begin position="263"/>
        <end position="288"/>
    </location>
</feature>
<accession>W1P5H8</accession>
<feature type="transmembrane region" description="Helical" evidence="6">
    <location>
        <begin position="153"/>
        <end position="173"/>
    </location>
</feature>
<feature type="transmembrane region" description="Helical" evidence="6">
    <location>
        <begin position="122"/>
        <end position="146"/>
    </location>
</feature>
<dbReference type="GO" id="GO:0016020">
    <property type="term" value="C:membrane"/>
    <property type="evidence" value="ECO:0007669"/>
    <property type="project" value="UniProtKB-SubCell"/>
</dbReference>
<feature type="transmembrane region" description="Helical" evidence="6">
    <location>
        <begin position="93"/>
        <end position="110"/>
    </location>
</feature>
<dbReference type="Gramene" id="ERN02934">
    <property type="protein sequence ID" value="ERN02934"/>
    <property type="gene ID" value="AMTR_s00135p00097090"/>
</dbReference>
<evidence type="ECO:0000256" key="4">
    <source>
        <dbReference type="ARBA" id="ARBA00022989"/>
    </source>
</evidence>
<evidence type="ECO:0000256" key="2">
    <source>
        <dbReference type="ARBA" id="ARBA00022448"/>
    </source>
</evidence>
<keyword evidence="4 6" id="KW-1133">Transmembrane helix</keyword>
<proteinExistence type="inferred from homology"/>
<dbReference type="KEGG" id="atr:18431064"/>
<gene>
    <name evidence="7" type="ORF">AMTR_s00135p00097090</name>
</gene>